<dbReference type="AlphaFoldDB" id="C2JXE1"/>
<evidence type="ECO:0000313" key="1">
    <source>
        <dbReference type="EMBL" id="EEN80274.1"/>
    </source>
</evidence>
<dbReference type="Proteomes" id="UP000004525">
    <property type="component" value="Unassembled WGS sequence"/>
</dbReference>
<reference evidence="1" key="1">
    <citation type="submission" date="2009-01" db="EMBL/GenBank/DDBJ databases">
        <authorList>
            <person name="Qin X."/>
            <person name="Bachman B."/>
            <person name="Battles P."/>
            <person name="Bell A."/>
            <person name="Bess C."/>
            <person name="Bickham C."/>
            <person name="Chaboub L."/>
            <person name="Chen D."/>
            <person name="Coyle M."/>
            <person name="Deiros D.R."/>
            <person name="Dinh H."/>
            <person name="Forbes L."/>
            <person name="Fowler G."/>
            <person name="Francisco L."/>
            <person name="Fu Q."/>
            <person name="Gubbala S."/>
            <person name="Hale W."/>
            <person name="Han Y."/>
            <person name="Hemphill L."/>
            <person name="Highlander S.K."/>
            <person name="Hirani K."/>
            <person name="Hogues M."/>
            <person name="Jackson L."/>
            <person name="Jakkamsetti A."/>
            <person name="Javaid M."/>
            <person name="Jiang H."/>
            <person name="Korchina V."/>
            <person name="Kovar C."/>
            <person name="Lara F."/>
            <person name="Lee S."/>
            <person name="Mata R."/>
            <person name="Mathew T."/>
            <person name="Moen C."/>
            <person name="Morales K."/>
            <person name="Munidasa M."/>
            <person name="Nazareth L."/>
            <person name="Ngo R."/>
            <person name="Nguyen L."/>
            <person name="Okwuonu G."/>
            <person name="Ongeri F."/>
            <person name="Patil S."/>
            <person name="Petrosino J."/>
            <person name="Pham C."/>
            <person name="Pham P."/>
            <person name="Pu L.-L."/>
            <person name="Puazo M."/>
            <person name="Raj R."/>
            <person name="Reid J."/>
            <person name="Rouhana J."/>
            <person name="Saada N."/>
            <person name="Shang Y."/>
            <person name="Simmons D."/>
            <person name="Thornton R."/>
            <person name="Warren J."/>
            <person name="Weissenberger G."/>
            <person name="Zhang J."/>
            <person name="Zhang L."/>
            <person name="Zhou C."/>
            <person name="Zhu D."/>
            <person name="Muzny D."/>
            <person name="Worley K."/>
            <person name="Gibbs R."/>
        </authorList>
    </citation>
    <scope>NUCLEOTIDE SEQUENCE [LARGE SCALE GENOMIC DNA]</scope>
    <source>
        <strain evidence="1">LMS2-1</strain>
    </source>
</reference>
<dbReference type="Pfam" id="PF09693">
    <property type="entry name" value="Phage_XkdX"/>
    <property type="match status" value="1"/>
</dbReference>
<evidence type="ECO:0008006" key="3">
    <source>
        <dbReference type="Google" id="ProtNLM"/>
    </source>
</evidence>
<keyword evidence="2" id="KW-1185">Reference proteome</keyword>
<comment type="caution">
    <text evidence="1">The sequence shown here is derived from an EMBL/GenBank/DDBJ whole genome shotgun (WGS) entry which is preliminary data.</text>
</comment>
<gene>
    <name evidence="1" type="ORF">HMPREF0539_1575</name>
</gene>
<sequence>MTNYDQCALLYSWGIDLTPYVPVMITPDQYKQITGKDYVGGKS</sequence>
<proteinExistence type="predicted"/>
<organism evidence="1 2">
    <name type="scientific">Lacticaseibacillus rhamnosus (strain LMS2-1)</name>
    <dbReference type="NCBI Taxonomy" id="525361"/>
    <lineage>
        <taxon>Bacteria</taxon>
        <taxon>Bacillati</taxon>
        <taxon>Bacillota</taxon>
        <taxon>Bacilli</taxon>
        <taxon>Lactobacillales</taxon>
        <taxon>Lactobacillaceae</taxon>
        <taxon>Lacticaseibacillus</taxon>
    </lineage>
</organism>
<accession>C2JXE1</accession>
<dbReference type="HOGENOM" id="CLU_216865_1_0_9"/>
<dbReference type="EMBL" id="ACIZ01000066">
    <property type="protein sequence ID" value="EEN80274.1"/>
    <property type="molecule type" value="Genomic_DNA"/>
</dbReference>
<dbReference type="GeneID" id="45550056"/>
<evidence type="ECO:0000313" key="2">
    <source>
        <dbReference type="Proteomes" id="UP000004525"/>
    </source>
</evidence>
<dbReference type="RefSeq" id="WP_005689480.1">
    <property type="nucleotide sequence ID" value="NZ_GG692960.1"/>
</dbReference>
<dbReference type="InterPro" id="IPR010022">
    <property type="entry name" value="XkdX"/>
</dbReference>
<protein>
    <recommendedName>
        <fullName evidence="3">XkdX family protein</fullName>
    </recommendedName>
</protein>
<name>C2JXE1_LACRM</name>